<accession>G7YGQ3</accession>
<gene>
    <name evidence="2" type="ORF">CLF_107388</name>
</gene>
<evidence type="ECO:0000313" key="3">
    <source>
        <dbReference type="Proteomes" id="UP000008909"/>
    </source>
</evidence>
<evidence type="ECO:0000313" key="2">
    <source>
        <dbReference type="EMBL" id="GAA52136.1"/>
    </source>
</evidence>
<evidence type="ECO:0000256" key="1">
    <source>
        <dbReference type="SAM" id="MobiDB-lite"/>
    </source>
</evidence>
<dbReference type="Proteomes" id="UP000008909">
    <property type="component" value="Unassembled WGS sequence"/>
</dbReference>
<dbReference type="AlphaFoldDB" id="G7YGQ3"/>
<name>G7YGQ3_CLOSI</name>
<sequence>MPYIRNAAEMTARHLWQHGITVAFKPENELRKTLSKPNGRLDGVKKTNVVYKLKCNDCNKHYVGPTGSNLAIRIHEHKLPSRRHDLMTFVSIHEDKEGHKFNWDNVRVLAHARIKREREFAEAWYSTQNSINKHIDIDPVYEPFTSKRNTRSRDSEPHEKSRNLRTTNGLTGSKEENY</sequence>
<protein>
    <recommendedName>
        <fullName evidence="4">GIY-YIG domain-containing protein</fullName>
    </recommendedName>
</protein>
<keyword evidence="3" id="KW-1185">Reference proteome</keyword>
<reference key="2">
    <citation type="submission" date="2011-10" db="EMBL/GenBank/DDBJ databases">
        <title>The genome and transcriptome sequence of Clonorchis sinensis provide insights into the carcinogenic liver fluke.</title>
        <authorList>
            <person name="Wang X."/>
            <person name="Huang Y."/>
            <person name="Chen W."/>
            <person name="Liu H."/>
            <person name="Guo L."/>
            <person name="Chen Y."/>
            <person name="Luo F."/>
            <person name="Zhou W."/>
            <person name="Sun J."/>
            <person name="Mao Q."/>
            <person name="Liang P."/>
            <person name="Zhou C."/>
            <person name="Tian Y."/>
            <person name="Men J."/>
            <person name="Lv X."/>
            <person name="Huang L."/>
            <person name="Zhou J."/>
            <person name="Hu Y."/>
            <person name="Li R."/>
            <person name="Zhang F."/>
            <person name="Lei H."/>
            <person name="Li X."/>
            <person name="Hu X."/>
            <person name="Liang C."/>
            <person name="Xu J."/>
            <person name="Wu Z."/>
            <person name="Yu X."/>
        </authorList>
    </citation>
    <scope>NUCLEOTIDE SEQUENCE</scope>
    <source>
        <strain>Henan</strain>
    </source>
</reference>
<feature type="compositionally biased region" description="Basic and acidic residues" evidence="1">
    <location>
        <begin position="151"/>
        <end position="162"/>
    </location>
</feature>
<feature type="region of interest" description="Disordered" evidence="1">
    <location>
        <begin position="142"/>
        <end position="178"/>
    </location>
</feature>
<reference evidence="2" key="1">
    <citation type="journal article" date="2011" name="Genome Biol.">
        <title>The draft genome of the carcinogenic human liver fluke Clonorchis sinensis.</title>
        <authorList>
            <person name="Wang X."/>
            <person name="Chen W."/>
            <person name="Huang Y."/>
            <person name="Sun J."/>
            <person name="Men J."/>
            <person name="Liu H."/>
            <person name="Luo F."/>
            <person name="Guo L."/>
            <person name="Lv X."/>
            <person name="Deng C."/>
            <person name="Zhou C."/>
            <person name="Fan Y."/>
            <person name="Li X."/>
            <person name="Huang L."/>
            <person name="Hu Y."/>
            <person name="Liang C."/>
            <person name="Hu X."/>
            <person name="Xu J."/>
            <person name="Yu X."/>
        </authorList>
    </citation>
    <scope>NUCLEOTIDE SEQUENCE [LARGE SCALE GENOMIC DNA]</scope>
    <source>
        <strain evidence="2">Henan</strain>
    </source>
</reference>
<proteinExistence type="predicted"/>
<dbReference type="EMBL" id="DF143245">
    <property type="protein sequence ID" value="GAA52136.1"/>
    <property type="molecule type" value="Genomic_DNA"/>
</dbReference>
<evidence type="ECO:0008006" key="4">
    <source>
        <dbReference type="Google" id="ProtNLM"/>
    </source>
</evidence>
<organism evidence="2 3">
    <name type="scientific">Clonorchis sinensis</name>
    <name type="common">Chinese liver fluke</name>
    <dbReference type="NCBI Taxonomy" id="79923"/>
    <lineage>
        <taxon>Eukaryota</taxon>
        <taxon>Metazoa</taxon>
        <taxon>Spiralia</taxon>
        <taxon>Lophotrochozoa</taxon>
        <taxon>Platyhelminthes</taxon>
        <taxon>Trematoda</taxon>
        <taxon>Digenea</taxon>
        <taxon>Opisthorchiida</taxon>
        <taxon>Opisthorchiata</taxon>
        <taxon>Opisthorchiidae</taxon>
        <taxon>Clonorchis</taxon>
    </lineage>
</organism>